<protein>
    <submittedName>
        <fullName evidence="1">Uncharacterized protein</fullName>
    </submittedName>
</protein>
<accession>A0A0K2UWU5</accession>
<reference evidence="1" key="1">
    <citation type="submission" date="2014-05" db="EMBL/GenBank/DDBJ databases">
        <authorList>
            <person name="Chronopoulou M."/>
        </authorList>
    </citation>
    <scope>NUCLEOTIDE SEQUENCE</scope>
    <source>
        <tissue evidence="1">Whole organism</tissue>
    </source>
</reference>
<organism evidence="1">
    <name type="scientific">Lepeophtheirus salmonis</name>
    <name type="common">Salmon louse</name>
    <name type="synonym">Caligus salmonis</name>
    <dbReference type="NCBI Taxonomy" id="72036"/>
    <lineage>
        <taxon>Eukaryota</taxon>
        <taxon>Metazoa</taxon>
        <taxon>Ecdysozoa</taxon>
        <taxon>Arthropoda</taxon>
        <taxon>Crustacea</taxon>
        <taxon>Multicrustacea</taxon>
        <taxon>Hexanauplia</taxon>
        <taxon>Copepoda</taxon>
        <taxon>Siphonostomatoida</taxon>
        <taxon>Caligidae</taxon>
        <taxon>Lepeophtheirus</taxon>
    </lineage>
</organism>
<sequence length="93" mass="10715">MDGQSIHLSNIDPQPHICIWKVGCHRGAMNKWASNGKIRFDHHNGKISHTIKFNTRQKLSMDTPECPFSIFRLQIFRSGWLGGQNLGEIKWSK</sequence>
<name>A0A0K2UWU5_LEPSM</name>
<dbReference type="EMBL" id="HACA01025377">
    <property type="protein sequence ID" value="CDW42738.1"/>
    <property type="molecule type" value="Transcribed_RNA"/>
</dbReference>
<evidence type="ECO:0000313" key="1">
    <source>
        <dbReference type="EMBL" id="CDW42738.1"/>
    </source>
</evidence>
<dbReference type="AlphaFoldDB" id="A0A0K2UWU5"/>
<proteinExistence type="predicted"/>